<accession>A0A3S5FH00</accession>
<comment type="caution">
    <text evidence="1">The sequence shown here is derived from an EMBL/GenBank/DDBJ whole genome shotgun (WGS) entry which is preliminary data.</text>
</comment>
<evidence type="ECO:0000313" key="2">
    <source>
        <dbReference type="Proteomes" id="UP000784294"/>
    </source>
</evidence>
<gene>
    <name evidence="1" type="ORF">PXEA_LOCUS34806</name>
</gene>
<evidence type="ECO:0000313" key="1">
    <source>
        <dbReference type="EMBL" id="VEL41366.1"/>
    </source>
</evidence>
<name>A0A3S5FH00_9PLAT</name>
<dbReference type="Proteomes" id="UP000784294">
    <property type="component" value="Unassembled WGS sequence"/>
</dbReference>
<reference evidence="1" key="1">
    <citation type="submission" date="2018-11" db="EMBL/GenBank/DDBJ databases">
        <authorList>
            <consortium name="Pathogen Informatics"/>
        </authorList>
    </citation>
    <scope>NUCLEOTIDE SEQUENCE</scope>
</reference>
<proteinExistence type="predicted"/>
<protein>
    <submittedName>
        <fullName evidence="1">Uncharacterized protein</fullName>
    </submittedName>
</protein>
<dbReference type="AlphaFoldDB" id="A0A3S5FH00"/>
<organism evidence="1 2">
    <name type="scientific">Protopolystoma xenopodis</name>
    <dbReference type="NCBI Taxonomy" id="117903"/>
    <lineage>
        <taxon>Eukaryota</taxon>
        <taxon>Metazoa</taxon>
        <taxon>Spiralia</taxon>
        <taxon>Lophotrochozoa</taxon>
        <taxon>Platyhelminthes</taxon>
        <taxon>Monogenea</taxon>
        <taxon>Polyopisthocotylea</taxon>
        <taxon>Polystomatidea</taxon>
        <taxon>Polystomatidae</taxon>
        <taxon>Protopolystoma</taxon>
    </lineage>
</organism>
<keyword evidence="2" id="KW-1185">Reference proteome</keyword>
<sequence length="127" mass="14117">MFYTQNGVSRVEWVEGSNTLTRLTSSQQRWGFDSAARALSIRVDACKAGKLSADSYVQVPPLSIDFFVRTYRRHGVASICDIASASTERHQHRIGQHCLTVCSPRDSRPCSSFVCACVSLYLHVCLS</sequence>
<dbReference type="EMBL" id="CAAALY010269006">
    <property type="protein sequence ID" value="VEL41366.1"/>
    <property type="molecule type" value="Genomic_DNA"/>
</dbReference>